<dbReference type="Proteomes" id="UP000312512">
    <property type="component" value="Unassembled WGS sequence"/>
</dbReference>
<name>A0A5C4W4F6_9ACTN</name>
<comment type="caution">
    <text evidence="1">The sequence shown here is derived from an EMBL/GenBank/DDBJ whole genome shotgun (WGS) entry which is preliminary data.</text>
</comment>
<keyword evidence="2" id="KW-1185">Reference proteome</keyword>
<dbReference type="EMBL" id="VDLX02000011">
    <property type="protein sequence ID" value="KAB8192002.1"/>
    <property type="molecule type" value="Genomic_DNA"/>
</dbReference>
<proteinExistence type="predicted"/>
<protein>
    <submittedName>
        <fullName evidence="1">Uncharacterized protein</fullName>
    </submittedName>
</protein>
<organism evidence="1 2">
    <name type="scientific">Nonomuraea phyllanthi</name>
    <dbReference type="NCBI Taxonomy" id="2219224"/>
    <lineage>
        <taxon>Bacteria</taxon>
        <taxon>Bacillati</taxon>
        <taxon>Actinomycetota</taxon>
        <taxon>Actinomycetes</taxon>
        <taxon>Streptosporangiales</taxon>
        <taxon>Streptosporangiaceae</taxon>
        <taxon>Nonomuraea</taxon>
    </lineage>
</organism>
<dbReference type="AlphaFoldDB" id="A0A5C4W4F6"/>
<dbReference type="RefSeq" id="WP_139633810.1">
    <property type="nucleotide sequence ID" value="NZ_VDLX02000011.1"/>
</dbReference>
<reference evidence="1 2" key="1">
    <citation type="submission" date="2019-10" db="EMBL/GenBank/DDBJ databases">
        <title>Nonomuraea sp. nov., isolated from Phyllanthus amarus.</title>
        <authorList>
            <person name="Klykleung N."/>
            <person name="Tanasupawat S."/>
        </authorList>
    </citation>
    <scope>NUCLEOTIDE SEQUENCE [LARGE SCALE GENOMIC DNA]</scope>
    <source>
        <strain evidence="1 2">PA1-10</strain>
    </source>
</reference>
<evidence type="ECO:0000313" key="1">
    <source>
        <dbReference type="EMBL" id="KAB8192002.1"/>
    </source>
</evidence>
<gene>
    <name evidence="1" type="ORF">FH608_029145</name>
</gene>
<sequence>MKTSVGWFVMEIRLHDIYVVSNNFDGPVRRPMRLDEEIHGYGRFPGRRLPPGSASPVRQGTLSTWLDGREPQAVADFRAEPASEDLGHGLCRRLGTA</sequence>
<evidence type="ECO:0000313" key="2">
    <source>
        <dbReference type="Proteomes" id="UP000312512"/>
    </source>
</evidence>
<accession>A0A5C4W4F6</accession>